<feature type="transmembrane region" description="Helical" evidence="2">
    <location>
        <begin position="99"/>
        <end position="115"/>
    </location>
</feature>
<accession>A0A364JRD3</accession>
<keyword evidence="2" id="KW-0472">Membrane</keyword>
<keyword evidence="2" id="KW-0812">Transmembrane</keyword>
<evidence type="ECO:0008006" key="5">
    <source>
        <dbReference type="Google" id="ProtNLM"/>
    </source>
</evidence>
<keyword evidence="4" id="KW-1185">Reference proteome</keyword>
<dbReference type="OrthoDB" id="5699455at2"/>
<dbReference type="EMBL" id="QLMK01000032">
    <property type="protein sequence ID" value="RAK24619.1"/>
    <property type="molecule type" value="Genomic_DNA"/>
</dbReference>
<feature type="compositionally biased region" description="Basic and acidic residues" evidence="1">
    <location>
        <begin position="466"/>
        <end position="484"/>
    </location>
</feature>
<organism evidence="3 4">
    <name type="scientific">Falsochrobactrum ovis</name>
    <dbReference type="NCBI Taxonomy" id="1293442"/>
    <lineage>
        <taxon>Bacteria</taxon>
        <taxon>Pseudomonadati</taxon>
        <taxon>Pseudomonadota</taxon>
        <taxon>Alphaproteobacteria</taxon>
        <taxon>Hyphomicrobiales</taxon>
        <taxon>Brucellaceae</taxon>
        <taxon>Falsochrobactrum</taxon>
    </lineage>
</organism>
<feature type="transmembrane region" description="Helical" evidence="2">
    <location>
        <begin position="256"/>
        <end position="273"/>
    </location>
</feature>
<evidence type="ECO:0000313" key="4">
    <source>
        <dbReference type="Proteomes" id="UP000249453"/>
    </source>
</evidence>
<comment type="caution">
    <text evidence="3">The sequence shown here is derived from an EMBL/GenBank/DDBJ whole genome shotgun (WGS) entry which is preliminary data.</text>
</comment>
<evidence type="ECO:0000313" key="3">
    <source>
        <dbReference type="EMBL" id="RAK24619.1"/>
    </source>
</evidence>
<evidence type="ECO:0000256" key="1">
    <source>
        <dbReference type="SAM" id="MobiDB-lite"/>
    </source>
</evidence>
<proteinExistence type="predicted"/>
<name>A0A364JRD3_9HYPH</name>
<feature type="transmembrane region" description="Helical" evidence="2">
    <location>
        <begin position="192"/>
        <end position="217"/>
    </location>
</feature>
<feature type="transmembrane region" description="Helical" evidence="2">
    <location>
        <begin position="75"/>
        <end position="94"/>
    </location>
</feature>
<dbReference type="Proteomes" id="UP000249453">
    <property type="component" value="Unassembled WGS sequence"/>
</dbReference>
<feature type="transmembrane region" description="Helical" evidence="2">
    <location>
        <begin position="279"/>
        <end position="298"/>
    </location>
</feature>
<reference evidence="3 4" key="1">
    <citation type="submission" date="2018-06" db="EMBL/GenBank/DDBJ databases">
        <title>Genomic Encyclopedia of Type Strains, Phase IV (KMG-IV): sequencing the most valuable type-strain genomes for metagenomic binning, comparative biology and taxonomic classification.</title>
        <authorList>
            <person name="Goeker M."/>
        </authorList>
    </citation>
    <scope>NUCLEOTIDE SEQUENCE [LARGE SCALE GENOMIC DNA]</scope>
    <source>
        <strain evidence="3 4">DSM 26720</strain>
    </source>
</reference>
<feature type="transmembrane region" description="Helical" evidence="2">
    <location>
        <begin position="334"/>
        <end position="352"/>
    </location>
</feature>
<feature type="region of interest" description="Disordered" evidence="1">
    <location>
        <begin position="463"/>
        <end position="484"/>
    </location>
</feature>
<dbReference type="AlphaFoldDB" id="A0A364JRD3"/>
<dbReference type="RefSeq" id="WP_111576532.1">
    <property type="nucleotide sequence ID" value="NZ_JBHEEY010000025.1"/>
</dbReference>
<sequence>MFHKLAPGKGILLKPWLVIYSLCAIIILSVYGNYFDFNVYGHDEVHYYQNFRFKLIEEGRWLNYLLHDVLRAIPLHVWSIALVATAFLFFYLLLADTNISKVVCALFATCSVSSIPFVSQSLWPATLFPSMFSLLFLLNIKDKIGYKKTYILSGILLFGGLQNLYFITPLLFMSSFLSSNNSLKSIFRHGLWWLAGCIVGITTSLVMVFVITGQIGLEVAEWRQTKPVHDLHSAINNLTYIIGSFNKHFDDLTNQFGRYTYYILLFLAALWNFRLSHQYIYTLLILIAVAVSYFAFSLPLSPVIETRTLLPLYLAMSLSLVVFSKVRFFTWVNIFNLFILCIVNLINASTYMNRHQEITDHYYYSIYRTLDRDANQYTSIVLKGTLPAQHPYAYFFNSAPQMHSVVHALGASSYWDCRIGMRHPKCDVKLNTTLINVTAMDGGELSLLVDEDQNIAVLEFSPHNSRSRDPEKFRSSYRSSDGRI</sequence>
<protein>
    <recommendedName>
        <fullName evidence="5">Glucosyltransferase GtrII-like protein</fullName>
    </recommendedName>
</protein>
<feature type="transmembrane region" description="Helical" evidence="2">
    <location>
        <begin position="150"/>
        <end position="172"/>
    </location>
</feature>
<feature type="transmembrane region" description="Helical" evidence="2">
    <location>
        <begin position="12"/>
        <end position="31"/>
    </location>
</feature>
<evidence type="ECO:0000256" key="2">
    <source>
        <dbReference type="SAM" id="Phobius"/>
    </source>
</evidence>
<keyword evidence="2" id="KW-1133">Transmembrane helix</keyword>
<gene>
    <name evidence="3" type="ORF">C7374_1323</name>
</gene>